<organism evidence="2 3">
    <name type="scientific">Ficus carica</name>
    <name type="common">Common fig</name>
    <dbReference type="NCBI Taxonomy" id="3494"/>
    <lineage>
        <taxon>Eukaryota</taxon>
        <taxon>Viridiplantae</taxon>
        <taxon>Streptophyta</taxon>
        <taxon>Embryophyta</taxon>
        <taxon>Tracheophyta</taxon>
        <taxon>Spermatophyta</taxon>
        <taxon>Magnoliopsida</taxon>
        <taxon>eudicotyledons</taxon>
        <taxon>Gunneridae</taxon>
        <taxon>Pentapetalae</taxon>
        <taxon>rosids</taxon>
        <taxon>fabids</taxon>
        <taxon>Rosales</taxon>
        <taxon>Moraceae</taxon>
        <taxon>Ficeae</taxon>
        <taxon>Ficus</taxon>
    </lineage>
</organism>
<dbReference type="GO" id="GO:0000226">
    <property type="term" value="P:microtubule cytoskeleton organization"/>
    <property type="evidence" value="ECO:0007669"/>
    <property type="project" value="TreeGrafter"/>
</dbReference>
<evidence type="ECO:0000313" key="3">
    <source>
        <dbReference type="Proteomes" id="UP001187192"/>
    </source>
</evidence>
<feature type="domain" description="Tubulin-folding cofactor D C-terminal" evidence="1">
    <location>
        <begin position="1"/>
        <end position="61"/>
    </location>
</feature>
<accession>A0AA87YNA6</accession>
<dbReference type="EMBL" id="BTGU01004984">
    <property type="protein sequence ID" value="GMN18779.1"/>
    <property type="molecule type" value="Genomic_DNA"/>
</dbReference>
<dbReference type="AlphaFoldDB" id="A0AA87YNA6"/>
<dbReference type="GO" id="GO:0007023">
    <property type="term" value="P:post-chaperonin tubulin folding pathway"/>
    <property type="evidence" value="ECO:0007669"/>
    <property type="project" value="InterPro"/>
</dbReference>
<name>A0AA87YNA6_FICCA</name>
<gene>
    <name evidence="2" type="ORF">TIFTF001_046842</name>
</gene>
<keyword evidence="3" id="KW-1185">Reference proteome</keyword>
<dbReference type="InterPro" id="IPR022577">
    <property type="entry name" value="TBCD_C"/>
</dbReference>
<dbReference type="PANTHER" id="PTHR12658">
    <property type="entry name" value="BETA-TUBULIN COFACTOR D"/>
    <property type="match status" value="1"/>
</dbReference>
<sequence length="193" mass="21635">MLWVLQQYRRCDRVIVPTLKTIEILFSNKIFLNMEEHTTVFCGGILDSLAIELKVSKDFSKLYAGIAILGYFASTLDNQINMQAFSRLLGFFGHRYPKIRKTSAEQVYLVLLQNGNLVDESKIKKALEIISKTCWDGDTEASRLQRLELYDMAGLETELHTGTSSVVSKKITQAKPAVADENASFSSLVESSG</sequence>
<protein>
    <recommendedName>
        <fullName evidence="1">Tubulin-folding cofactor D C-terminal domain-containing protein</fullName>
    </recommendedName>
</protein>
<dbReference type="Proteomes" id="UP001187192">
    <property type="component" value="Unassembled WGS sequence"/>
</dbReference>
<proteinExistence type="predicted"/>
<dbReference type="GO" id="GO:0007021">
    <property type="term" value="P:tubulin complex assembly"/>
    <property type="evidence" value="ECO:0007669"/>
    <property type="project" value="InterPro"/>
</dbReference>
<dbReference type="GO" id="GO:0048487">
    <property type="term" value="F:beta-tubulin binding"/>
    <property type="evidence" value="ECO:0007669"/>
    <property type="project" value="InterPro"/>
</dbReference>
<comment type="caution">
    <text evidence="2">The sequence shown here is derived from an EMBL/GenBank/DDBJ whole genome shotgun (WGS) entry which is preliminary data.</text>
</comment>
<dbReference type="PANTHER" id="PTHR12658:SF0">
    <property type="entry name" value="TUBULIN-SPECIFIC CHAPERONE D"/>
    <property type="match status" value="1"/>
</dbReference>
<evidence type="ECO:0000313" key="2">
    <source>
        <dbReference type="EMBL" id="GMN18779.1"/>
    </source>
</evidence>
<dbReference type="InterPro" id="IPR033162">
    <property type="entry name" value="TBCD"/>
</dbReference>
<reference evidence="2" key="1">
    <citation type="submission" date="2023-07" db="EMBL/GenBank/DDBJ databases">
        <title>draft genome sequence of fig (Ficus carica).</title>
        <authorList>
            <person name="Takahashi T."/>
            <person name="Nishimura K."/>
        </authorList>
    </citation>
    <scope>NUCLEOTIDE SEQUENCE</scope>
</reference>
<dbReference type="Pfam" id="PF12612">
    <property type="entry name" value="TFCD_C"/>
    <property type="match status" value="1"/>
</dbReference>
<evidence type="ECO:0000259" key="1">
    <source>
        <dbReference type="Pfam" id="PF12612"/>
    </source>
</evidence>
<dbReference type="GO" id="GO:0005096">
    <property type="term" value="F:GTPase activator activity"/>
    <property type="evidence" value="ECO:0007669"/>
    <property type="project" value="InterPro"/>
</dbReference>